<organism evidence="1 2">
    <name type="scientific">Phocaeicola vulgatus</name>
    <name type="common">Bacteroides vulgatus</name>
    <dbReference type="NCBI Taxonomy" id="821"/>
    <lineage>
        <taxon>Bacteria</taxon>
        <taxon>Pseudomonadati</taxon>
        <taxon>Bacteroidota</taxon>
        <taxon>Bacteroidia</taxon>
        <taxon>Bacteroidales</taxon>
        <taxon>Bacteroidaceae</taxon>
        <taxon>Phocaeicola</taxon>
    </lineage>
</organism>
<dbReference type="Proteomes" id="UP000758576">
    <property type="component" value="Unassembled WGS sequence"/>
</dbReference>
<dbReference type="Gene3D" id="3.40.50.1000">
    <property type="entry name" value="HAD superfamily/HAD-like"/>
    <property type="match status" value="1"/>
</dbReference>
<protein>
    <submittedName>
        <fullName evidence="1">Haloacid dehalogenase-like hydrolase</fullName>
    </submittedName>
</protein>
<dbReference type="GO" id="GO:0016787">
    <property type="term" value="F:hydrolase activity"/>
    <property type="evidence" value="ECO:0007669"/>
    <property type="project" value="UniProtKB-KW"/>
</dbReference>
<gene>
    <name evidence="1" type="ORF">KSX14_19015</name>
</gene>
<proteinExistence type="predicted"/>
<dbReference type="RefSeq" id="WP_110506357.1">
    <property type="nucleotide sequence ID" value="NZ_JACBPS010000061.1"/>
</dbReference>
<comment type="caution">
    <text evidence="1">The sequence shown here is derived from an EMBL/GenBank/DDBJ whole genome shotgun (WGS) entry which is preliminary data.</text>
</comment>
<dbReference type="AlphaFoldDB" id="A0A415SFM1"/>
<dbReference type="InterPro" id="IPR036412">
    <property type="entry name" value="HAD-like_sf"/>
</dbReference>
<dbReference type="InterPro" id="IPR023214">
    <property type="entry name" value="HAD_sf"/>
</dbReference>
<reference evidence="1" key="1">
    <citation type="submission" date="2021-06" db="EMBL/GenBank/DDBJ databases">
        <title>Collection of gut derived symbiotic bacterial strains cultured from healthy donors.</title>
        <authorList>
            <person name="Lin H."/>
            <person name="Littmann E."/>
            <person name="Pamer E.G."/>
        </authorList>
    </citation>
    <scope>NUCLEOTIDE SEQUENCE</scope>
    <source>
        <strain evidence="1">MSK.19.85</strain>
    </source>
</reference>
<keyword evidence="1" id="KW-0378">Hydrolase</keyword>
<evidence type="ECO:0000313" key="2">
    <source>
        <dbReference type="Proteomes" id="UP000758576"/>
    </source>
</evidence>
<dbReference type="Pfam" id="PF12710">
    <property type="entry name" value="HAD"/>
    <property type="match status" value="1"/>
</dbReference>
<dbReference type="SUPFAM" id="SSF56784">
    <property type="entry name" value="HAD-like"/>
    <property type="match status" value="1"/>
</dbReference>
<accession>A0A415SFM1</accession>
<sequence length="225" mass="26161">MTKSRLVIFDICGTLFFSNTSFDFLDLIVQAKSYSLFRKVSKTIFARIINKVSVLLLKKDLIRSIAVLYIKGMSKAELQEKADIFYNQYLLPLKIDNSFDKIEFYRKDSNTTIILASATFDFIADVVANRLEIPIYFGTELAYDNQGIFKGKILKDRLGHKYQALNDMGLKSPFYKVITDNITDMDIINCSKTVDLIIYPWTEKKWSKRKSSIKAVIEDERRYNY</sequence>
<dbReference type="EMBL" id="JAHOGA010000073">
    <property type="protein sequence ID" value="MBV3490669.1"/>
    <property type="molecule type" value="Genomic_DNA"/>
</dbReference>
<evidence type="ECO:0000313" key="1">
    <source>
        <dbReference type="EMBL" id="MBV3490669.1"/>
    </source>
</evidence>
<name>A0A415SFM1_PHOVU</name>